<dbReference type="SUPFAM" id="SSF55729">
    <property type="entry name" value="Acyl-CoA N-acyltransferases (Nat)"/>
    <property type="match status" value="1"/>
</dbReference>
<dbReference type="GO" id="GO:0016747">
    <property type="term" value="F:acyltransferase activity, transferring groups other than amino-acyl groups"/>
    <property type="evidence" value="ECO:0007669"/>
    <property type="project" value="InterPro"/>
</dbReference>
<sequence>MDYIIRKPELEDAEQIIEHKEIVTEKYPDTLATPIEDKGIPLEKQEDNIASLKKEDLGLVVEVEGRIVGILNLRQLDRKKFGHVCQFGVSLQPEYAGHGIGTELIEHAIRHAEESPVLEKIILDVFANNEGAIRFYERLGFVQEGRQKDQVKLKDGYTDLIQMARFVRQDT</sequence>
<keyword evidence="2" id="KW-0808">Transferase</keyword>
<name>A0A1M7IFM7_9BACL</name>
<reference evidence="2 3" key="1">
    <citation type="submission" date="2016-11" db="EMBL/GenBank/DDBJ databases">
        <authorList>
            <person name="Jaros S."/>
            <person name="Januszkiewicz K."/>
            <person name="Wedrychowicz H."/>
        </authorList>
    </citation>
    <scope>NUCLEOTIDE SEQUENCE [LARGE SCALE GENOMIC DNA]</scope>
    <source>
        <strain evidence="2 3">DSM 16010</strain>
    </source>
</reference>
<protein>
    <submittedName>
        <fullName evidence="2">Protein N-acetyltransferase, RimJ/RimL family</fullName>
    </submittedName>
</protein>
<dbReference type="Proteomes" id="UP000184206">
    <property type="component" value="Unassembled WGS sequence"/>
</dbReference>
<dbReference type="PANTHER" id="PTHR43415">
    <property type="entry name" value="SPERMIDINE N(1)-ACETYLTRANSFERASE"/>
    <property type="match status" value="1"/>
</dbReference>
<dbReference type="STRING" id="1123231.SAMN02745189_02083"/>
<gene>
    <name evidence="2" type="ORF">SAMN02745189_02083</name>
</gene>
<accession>A0A1M7IFM7</accession>
<dbReference type="CDD" id="cd04301">
    <property type="entry name" value="NAT_SF"/>
    <property type="match status" value="1"/>
</dbReference>
<dbReference type="InterPro" id="IPR016181">
    <property type="entry name" value="Acyl_CoA_acyltransferase"/>
</dbReference>
<dbReference type="PROSITE" id="PS51186">
    <property type="entry name" value="GNAT"/>
    <property type="match status" value="1"/>
</dbReference>
<feature type="domain" description="N-acetyltransferase" evidence="1">
    <location>
        <begin position="3"/>
        <end position="168"/>
    </location>
</feature>
<evidence type="ECO:0000313" key="2">
    <source>
        <dbReference type="EMBL" id="SHM39626.1"/>
    </source>
</evidence>
<dbReference type="InterPro" id="IPR000182">
    <property type="entry name" value="GNAT_dom"/>
</dbReference>
<dbReference type="EMBL" id="FRCF01000010">
    <property type="protein sequence ID" value="SHM39626.1"/>
    <property type="molecule type" value="Genomic_DNA"/>
</dbReference>
<dbReference type="AlphaFoldDB" id="A0A1M7IFM7"/>
<dbReference type="RefSeq" id="WP_072710509.1">
    <property type="nucleotide sequence ID" value="NZ_FRCF01000010.1"/>
</dbReference>
<evidence type="ECO:0000313" key="3">
    <source>
        <dbReference type="Proteomes" id="UP000184206"/>
    </source>
</evidence>
<dbReference type="OrthoDB" id="7205533at2"/>
<dbReference type="Pfam" id="PF00583">
    <property type="entry name" value="Acetyltransf_1"/>
    <property type="match status" value="1"/>
</dbReference>
<keyword evidence="3" id="KW-1185">Reference proteome</keyword>
<organism evidence="2 3">
    <name type="scientific">Lacicoccus alkaliphilus DSM 16010</name>
    <dbReference type="NCBI Taxonomy" id="1123231"/>
    <lineage>
        <taxon>Bacteria</taxon>
        <taxon>Bacillati</taxon>
        <taxon>Bacillota</taxon>
        <taxon>Bacilli</taxon>
        <taxon>Bacillales</taxon>
        <taxon>Salinicoccaceae</taxon>
        <taxon>Lacicoccus</taxon>
    </lineage>
</organism>
<dbReference type="PANTHER" id="PTHR43415:SF3">
    <property type="entry name" value="GNAT-FAMILY ACETYLTRANSFERASE"/>
    <property type="match status" value="1"/>
</dbReference>
<evidence type="ECO:0000259" key="1">
    <source>
        <dbReference type="PROSITE" id="PS51186"/>
    </source>
</evidence>
<dbReference type="Gene3D" id="3.40.630.30">
    <property type="match status" value="1"/>
</dbReference>
<proteinExistence type="predicted"/>